<dbReference type="SUPFAM" id="SSF52540">
    <property type="entry name" value="P-loop containing nucleoside triphosphate hydrolases"/>
    <property type="match status" value="1"/>
</dbReference>
<feature type="compositionally biased region" description="Acidic residues" evidence="1">
    <location>
        <begin position="348"/>
        <end position="366"/>
    </location>
</feature>
<evidence type="ECO:0000259" key="2">
    <source>
        <dbReference type="Pfam" id="PF14490"/>
    </source>
</evidence>
<reference evidence="3" key="1">
    <citation type="submission" date="2024-05" db="EMBL/GenBank/DDBJ databases">
        <title>30 novel species of actinomycetes from the DSMZ collection.</title>
        <authorList>
            <person name="Nouioui I."/>
        </authorList>
    </citation>
    <scope>NUCLEOTIDE SEQUENCE</scope>
    <source>
        <strain evidence="3">DSM 41529</strain>
    </source>
</reference>
<evidence type="ECO:0000256" key="1">
    <source>
        <dbReference type="SAM" id="MobiDB-lite"/>
    </source>
</evidence>
<feature type="domain" description="ATP-dependent RecD2 DNA helicase-like helix-hairpin-helix" evidence="2">
    <location>
        <begin position="168"/>
        <end position="252"/>
    </location>
</feature>
<dbReference type="EMBL" id="JAVRFD010000008">
    <property type="protein sequence ID" value="MDT0544809.1"/>
    <property type="molecule type" value="Genomic_DNA"/>
</dbReference>
<dbReference type="InterPro" id="IPR027417">
    <property type="entry name" value="P-loop_NTPase"/>
</dbReference>
<name>A0ABU2XFW3_9ACTN</name>
<feature type="compositionally biased region" description="Low complexity" evidence="1">
    <location>
        <begin position="367"/>
        <end position="383"/>
    </location>
</feature>
<feature type="compositionally biased region" description="Low complexity" evidence="1">
    <location>
        <begin position="22"/>
        <end position="38"/>
    </location>
</feature>
<accession>A0ABU2XFW3</accession>
<dbReference type="InterPro" id="IPR029493">
    <property type="entry name" value="RecD2-like_HHH"/>
</dbReference>
<feature type="compositionally biased region" description="Low complexity" evidence="1">
    <location>
        <begin position="69"/>
        <end position="83"/>
    </location>
</feature>
<feature type="region of interest" description="Disordered" evidence="1">
    <location>
        <begin position="1"/>
        <end position="164"/>
    </location>
</feature>
<sequence>MSTDRLAGEAASAPEEEPTPDTPAARTATDAADGAPDSGGDEKGEAQAASASGTGSEEPPAKPAEGGKRSAAAEALAAAVRAVESGERSAASFFNDAPAARPGGAAARAAGGGGARPGGARERTGGPGPERPRPAGPGGPGAGQPVRTTVPPGPVPRPAGDVPGAGEVRQVLVEGGAPEALAGAVAAALGEGAAEVLREDPWQLLAVPGVRHDQADGFARALLGPDCGPGDERRSQALTVWLLERAALEGHTALESSALRAGLAELSVPDPDAGLRSAIADGRVLVFQDALDTPGAARPSAGDGEDEERPVRVLLGLDRFALAEESLADGLARLAGTFADRSAGPAPDTEESGADGESGDSGDGDAEVAAGAPGAADWEAAAAAAPSPSAAELIRAAADHGLVAHSGGEAARAEPAALVAAARSLGLRAYAAAHTEDGRQRLAALVDAASAVTVAGLLSGHEGPGRDEDGALALDLLAVLDAPQLDVETAAMLVESLPDGARLVLSGDPGVLGSAGPGKVFADLLAARRCPQLVSRTPDPGPIGELVSGIGIGELNQVEAPGKEVVIVPARDAGEAVHRAVQLVADSVPRAIGVEPEHTQVITPGHGGGAGTRALNAALKERLNPGPGRFGGFDPGDRVAYVPAPGRALPGTVVSADADGLHLDCAGTAVVVPREQVADTVRLGWALTAHQAVGARWPAVVVVLPGDAAAGLTRAWAYTAFGRGERHLSVVHGAEAALARAVAEIPAAERTTRLRSLLQTQLPSAG</sequence>
<dbReference type="Pfam" id="PF14490">
    <property type="entry name" value="HHH_RecD2"/>
    <property type="match status" value="1"/>
</dbReference>
<feature type="compositionally biased region" description="Low complexity" evidence="1">
    <location>
        <begin position="97"/>
        <end position="109"/>
    </location>
</feature>
<dbReference type="RefSeq" id="WP_311725257.1">
    <property type="nucleotide sequence ID" value="NZ_JAVRFD010000008.1"/>
</dbReference>
<evidence type="ECO:0000313" key="3">
    <source>
        <dbReference type="EMBL" id="MDT0544809.1"/>
    </source>
</evidence>
<comment type="caution">
    <text evidence="3">The sequence shown here is derived from an EMBL/GenBank/DDBJ whole genome shotgun (WGS) entry which is preliminary data.</text>
</comment>
<dbReference type="CDD" id="cd18809">
    <property type="entry name" value="SF1_C_RecD"/>
    <property type="match status" value="1"/>
</dbReference>
<dbReference type="Gene3D" id="2.30.30.940">
    <property type="match status" value="1"/>
</dbReference>
<feature type="region of interest" description="Disordered" evidence="1">
    <location>
        <begin position="339"/>
        <end position="383"/>
    </location>
</feature>
<keyword evidence="4" id="KW-1185">Reference proteome</keyword>
<proteinExistence type="predicted"/>
<dbReference type="Pfam" id="PF13604">
    <property type="entry name" value="AAA_30"/>
    <property type="match status" value="1"/>
</dbReference>
<gene>
    <name evidence="3" type="ORF">RND15_19165</name>
</gene>
<dbReference type="Gene3D" id="3.40.50.300">
    <property type="entry name" value="P-loop containing nucleotide triphosphate hydrolases"/>
    <property type="match status" value="2"/>
</dbReference>
<protein>
    <submittedName>
        <fullName evidence="3">Helix-hairpin-helix domain-containing protein</fullName>
    </submittedName>
</protein>
<evidence type="ECO:0000313" key="4">
    <source>
        <dbReference type="Proteomes" id="UP001180754"/>
    </source>
</evidence>
<organism evidence="3 4">
    <name type="scientific">Streptomyces lonegramiae</name>
    <dbReference type="NCBI Taxonomy" id="3075524"/>
    <lineage>
        <taxon>Bacteria</taxon>
        <taxon>Bacillati</taxon>
        <taxon>Actinomycetota</taxon>
        <taxon>Actinomycetes</taxon>
        <taxon>Kitasatosporales</taxon>
        <taxon>Streptomycetaceae</taxon>
        <taxon>Streptomyces</taxon>
    </lineage>
</organism>
<dbReference type="Proteomes" id="UP001180754">
    <property type="component" value="Unassembled WGS sequence"/>
</dbReference>